<keyword evidence="3 9" id="KW-0812">Transmembrane</keyword>
<dbReference type="InterPro" id="IPR032356">
    <property type="entry name" value="IL17R_A/B_N"/>
</dbReference>
<feature type="transmembrane region" description="Helical" evidence="9">
    <location>
        <begin position="228"/>
        <end position="251"/>
    </location>
</feature>
<feature type="domain" description="IL17RA/B N-terminal" evidence="12">
    <location>
        <begin position="56"/>
        <end position="191"/>
    </location>
</feature>
<evidence type="ECO:0000256" key="2">
    <source>
        <dbReference type="ARBA" id="ARBA00022475"/>
    </source>
</evidence>
<name>A0ABP0GJS0_CLALP</name>
<sequence>MARRSWLTSLVMVGLACFKAMKCDLFSCNEGCSNFDITPAKQCNVERISKRPRPKSNEITAPAPKWLNVSLYIYKKNTGVYSVALNITWSQDGNEIGRNITGYYLTMRKLGSSSFQRKFTFDSGASAATAFFNYACFGMAENEEIIPGSIYTMRLMTMPLFYVQGEPLYVRRKIYIPECYHKDLSKTAYCAEPEERYDDYDNSGIEDYYDIENINPQKPYNKPESPTVIIIVAIVGLFFVIVVIILACAFVKKRYEKSNDVLGYKSVMLLVFQSEKNPLHFDICSCIASMLKAYGGLKVSFNLWNMSTMGDSIQWFDNNKNCENIVLVCTPPANKPCDDFTADAEKDPFMLGLTKFKNDCQRTSLQWARKCAFSYIYFGSRNENSIPDIIKQHRSKIIGYEMGQDFEKFFHQTTGKDPDIIPKTEIQYLFDALSNLNKASTISLSSSDGCATTSTVTTPLLTSYEDGARFFYHLQTSQYISSY</sequence>
<gene>
    <name evidence="13" type="ORF">CVLEPA_LOCUS24579</name>
</gene>
<keyword evidence="8" id="KW-0325">Glycoprotein</keyword>
<protein>
    <recommendedName>
        <fullName evidence="15">SEFIR domain-containing protein</fullName>
    </recommendedName>
</protein>
<keyword evidence="2" id="KW-1003">Cell membrane</keyword>
<dbReference type="PANTHER" id="PTHR15583:SF7">
    <property type="entry name" value="INTERLEUKIN CYTOKINE RECEPTOR-RELATED PROTEIN 2"/>
    <property type="match status" value="1"/>
</dbReference>
<evidence type="ECO:0000259" key="12">
    <source>
        <dbReference type="Pfam" id="PF16556"/>
    </source>
</evidence>
<evidence type="ECO:0000256" key="6">
    <source>
        <dbReference type="ARBA" id="ARBA00023136"/>
    </source>
</evidence>
<dbReference type="Pfam" id="PF16556">
    <property type="entry name" value="IL17R_fnIII_D1"/>
    <property type="match status" value="1"/>
</dbReference>
<dbReference type="Pfam" id="PF08357">
    <property type="entry name" value="SEFIR"/>
    <property type="match status" value="1"/>
</dbReference>
<keyword evidence="14" id="KW-1185">Reference proteome</keyword>
<evidence type="ECO:0000256" key="5">
    <source>
        <dbReference type="ARBA" id="ARBA00022989"/>
    </source>
</evidence>
<dbReference type="EMBL" id="CAWYQH010000125">
    <property type="protein sequence ID" value="CAK8691825.1"/>
    <property type="molecule type" value="Genomic_DNA"/>
</dbReference>
<proteinExistence type="predicted"/>
<dbReference type="PANTHER" id="PTHR15583">
    <property type="entry name" value="INTERLEUKIN-17 RECEPTOR"/>
    <property type="match status" value="1"/>
</dbReference>
<comment type="subcellular location">
    <subcellularLocation>
        <location evidence="1">Cell membrane</location>
        <topology evidence="1">Single-pass type I membrane protein</topology>
    </subcellularLocation>
</comment>
<reference evidence="13 14" key="1">
    <citation type="submission" date="2024-02" db="EMBL/GenBank/DDBJ databases">
        <authorList>
            <person name="Daric V."/>
            <person name="Darras S."/>
        </authorList>
    </citation>
    <scope>NUCLEOTIDE SEQUENCE [LARGE SCALE GENOMIC DNA]</scope>
</reference>
<feature type="signal peptide" evidence="10">
    <location>
        <begin position="1"/>
        <end position="23"/>
    </location>
</feature>
<evidence type="ECO:0000256" key="7">
    <source>
        <dbReference type="ARBA" id="ARBA00023170"/>
    </source>
</evidence>
<evidence type="ECO:0000256" key="10">
    <source>
        <dbReference type="SAM" id="SignalP"/>
    </source>
</evidence>
<evidence type="ECO:0000313" key="14">
    <source>
        <dbReference type="Proteomes" id="UP001642483"/>
    </source>
</evidence>
<accession>A0ABP0GJS0</accession>
<dbReference type="Gene3D" id="2.60.40.2160">
    <property type="entry name" value="Interleukin-17 receptor A/B, fibronectin-III-like domain 1"/>
    <property type="match status" value="1"/>
</dbReference>
<organism evidence="13 14">
    <name type="scientific">Clavelina lepadiformis</name>
    <name type="common">Light-bulb sea squirt</name>
    <name type="synonym">Ascidia lepadiformis</name>
    <dbReference type="NCBI Taxonomy" id="159417"/>
    <lineage>
        <taxon>Eukaryota</taxon>
        <taxon>Metazoa</taxon>
        <taxon>Chordata</taxon>
        <taxon>Tunicata</taxon>
        <taxon>Ascidiacea</taxon>
        <taxon>Aplousobranchia</taxon>
        <taxon>Clavelinidae</taxon>
        <taxon>Clavelina</taxon>
    </lineage>
</organism>
<evidence type="ECO:0000256" key="3">
    <source>
        <dbReference type="ARBA" id="ARBA00022692"/>
    </source>
</evidence>
<evidence type="ECO:0000313" key="13">
    <source>
        <dbReference type="EMBL" id="CAK8691825.1"/>
    </source>
</evidence>
<keyword evidence="5 9" id="KW-1133">Transmembrane helix</keyword>
<feature type="domain" description="SEFIR" evidence="11">
    <location>
        <begin position="269"/>
        <end position="410"/>
    </location>
</feature>
<evidence type="ECO:0000259" key="11">
    <source>
        <dbReference type="Pfam" id="PF08357"/>
    </source>
</evidence>
<evidence type="ECO:0008006" key="15">
    <source>
        <dbReference type="Google" id="ProtNLM"/>
    </source>
</evidence>
<keyword evidence="4 10" id="KW-0732">Signal</keyword>
<dbReference type="Gene3D" id="3.40.50.11530">
    <property type="match status" value="1"/>
</dbReference>
<keyword evidence="6 9" id="KW-0472">Membrane</keyword>
<dbReference type="InterPro" id="IPR038683">
    <property type="entry name" value="IL17RA/B_FnIII-like_1_sf"/>
</dbReference>
<keyword evidence="7" id="KW-0675">Receptor</keyword>
<dbReference type="PROSITE" id="PS51257">
    <property type="entry name" value="PROKAR_LIPOPROTEIN"/>
    <property type="match status" value="1"/>
</dbReference>
<evidence type="ECO:0000256" key="9">
    <source>
        <dbReference type="SAM" id="Phobius"/>
    </source>
</evidence>
<evidence type="ECO:0000256" key="1">
    <source>
        <dbReference type="ARBA" id="ARBA00004251"/>
    </source>
</evidence>
<dbReference type="InterPro" id="IPR013568">
    <property type="entry name" value="SEFIR_dom"/>
</dbReference>
<evidence type="ECO:0000256" key="8">
    <source>
        <dbReference type="ARBA" id="ARBA00023180"/>
    </source>
</evidence>
<feature type="chain" id="PRO_5046768455" description="SEFIR domain-containing protein" evidence="10">
    <location>
        <begin position="24"/>
        <end position="483"/>
    </location>
</feature>
<dbReference type="InterPro" id="IPR039465">
    <property type="entry name" value="IL-17_rcpt-like"/>
</dbReference>
<comment type="caution">
    <text evidence="13">The sequence shown here is derived from an EMBL/GenBank/DDBJ whole genome shotgun (WGS) entry which is preliminary data.</text>
</comment>
<dbReference type="Proteomes" id="UP001642483">
    <property type="component" value="Unassembled WGS sequence"/>
</dbReference>
<evidence type="ECO:0000256" key="4">
    <source>
        <dbReference type="ARBA" id="ARBA00022729"/>
    </source>
</evidence>